<evidence type="ECO:0000256" key="6">
    <source>
        <dbReference type="ARBA" id="ARBA00023242"/>
    </source>
</evidence>
<protein>
    <recommendedName>
        <fullName evidence="8">BZIP domain-containing protein</fullName>
    </recommendedName>
</protein>
<feature type="non-terminal residue" evidence="9">
    <location>
        <position position="1"/>
    </location>
</feature>
<dbReference type="STRING" id="225164.V4AKH4"/>
<accession>V4AKH4</accession>
<dbReference type="GO" id="GO:0000981">
    <property type="term" value="F:DNA-binding transcription factor activity, RNA polymerase II-specific"/>
    <property type="evidence" value="ECO:0007669"/>
    <property type="project" value="TreeGrafter"/>
</dbReference>
<evidence type="ECO:0000256" key="7">
    <source>
        <dbReference type="SAM" id="MobiDB-lite"/>
    </source>
</evidence>
<evidence type="ECO:0000256" key="5">
    <source>
        <dbReference type="ARBA" id="ARBA00023163"/>
    </source>
</evidence>
<feature type="compositionally biased region" description="Low complexity" evidence="7">
    <location>
        <begin position="73"/>
        <end position="86"/>
    </location>
</feature>
<dbReference type="EMBL" id="KB201890">
    <property type="protein sequence ID" value="ESO94056.1"/>
    <property type="molecule type" value="Genomic_DNA"/>
</dbReference>
<dbReference type="GeneID" id="20251816"/>
<dbReference type="InterPro" id="IPR040223">
    <property type="entry name" value="PAR_bZIP"/>
</dbReference>
<keyword evidence="6" id="KW-0539">Nucleus</keyword>
<dbReference type="KEGG" id="lgi:LOTGIDRAFT_67392"/>
<dbReference type="GO" id="GO:0005634">
    <property type="term" value="C:nucleus"/>
    <property type="evidence" value="ECO:0007669"/>
    <property type="project" value="UniProtKB-SubCell"/>
</dbReference>
<dbReference type="OMA" id="HQAHHIP"/>
<proteinExistence type="inferred from homology"/>
<feature type="domain" description="BZIP" evidence="8">
    <location>
        <begin position="150"/>
        <end position="196"/>
    </location>
</feature>
<dbReference type="SUPFAM" id="SSF57959">
    <property type="entry name" value="Leucine zipper domain"/>
    <property type="match status" value="1"/>
</dbReference>
<evidence type="ECO:0000313" key="9">
    <source>
        <dbReference type="EMBL" id="ESO94056.1"/>
    </source>
</evidence>
<evidence type="ECO:0000313" key="10">
    <source>
        <dbReference type="Proteomes" id="UP000030746"/>
    </source>
</evidence>
<dbReference type="FunFam" id="1.20.5.170:FF:000025">
    <property type="entry name" value="nuclear factor interleukin-3-regulated protein-like"/>
    <property type="match status" value="1"/>
</dbReference>
<evidence type="ECO:0000256" key="3">
    <source>
        <dbReference type="ARBA" id="ARBA00023015"/>
    </source>
</evidence>
<evidence type="ECO:0000256" key="2">
    <source>
        <dbReference type="ARBA" id="ARBA00006079"/>
    </source>
</evidence>
<keyword evidence="4" id="KW-0238">DNA-binding</keyword>
<dbReference type="OrthoDB" id="6022300at2759"/>
<dbReference type="Gene3D" id="1.20.5.170">
    <property type="match status" value="1"/>
</dbReference>
<dbReference type="CDD" id="cd14695">
    <property type="entry name" value="bZIP_HLF"/>
    <property type="match status" value="1"/>
</dbReference>
<sequence>SAFLGPNLWDKTYNDPDFNLEYMDLDEFLQENGIPHVDGDLSELSNGETSMQCQSPPQIASPRRLPSPPQIASPCSLSPRSTSRLSPSPPVSPIVPEVPFNVNPQDLQLVTIPGQTGFDPRKRAFSEEELKPQPIIKKSKKVFVNEEKKDDKYWARRNKNNTAAKRSRDARRTKENQIAMRAAFLEKENEVMKAEV</sequence>
<feature type="compositionally biased region" description="Polar residues" evidence="7">
    <location>
        <begin position="43"/>
        <end position="58"/>
    </location>
</feature>
<evidence type="ECO:0000259" key="8">
    <source>
        <dbReference type="PROSITE" id="PS50217"/>
    </source>
</evidence>
<keyword evidence="10" id="KW-1185">Reference proteome</keyword>
<reference evidence="9 10" key="1">
    <citation type="journal article" date="2013" name="Nature">
        <title>Insights into bilaterian evolution from three spiralian genomes.</title>
        <authorList>
            <person name="Simakov O."/>
            <person name="Marletaz F."/>
            <person name="Cho S.J."/>
            <person name="Edsinger-Gonzales E."/>
            <person name="Havlak P."/>
            <person name="Hellsten U."/>
            <person name="Kuo D.H."/>
            <person name="Larsson T."/>
            <person name="Lv J."/>
            <person name="Arendt D."/>
            <person name="Savage R."/>
            <person name="Osoegawa K."/>
            <person name="de Jong P."/>
            <person name="Grimwood J."/>
            <person name="Chapman J.A."/>
            <person name="Shapiro H."/>
            <person name="Aerts A."/>
            <person name="Otillar R.P."/>
            <person name="Terry A.Y."/>
            <person name="Boore J.L."/>
            <person name="Grigoriev I.V."/>
            <person name="Lindberg D.R."/>
            <person name="Seaver E.C."/>
            <person name="Weisblat D.A."/>
            <person name="Putnam N.H."/>
            <person name="Rokhsar D.S."/>
        </authorList>
    </citation>
    <scope>NUCLEOTIDE SEQUENCE [LARGE SCALE GENOMIC DNA]</scope>
</reference>
<gene>
    <name evidence="9" type="ORF">LOTGIDRAFT_67392</name>
</gene>
<comment type="similarity">
    <text evidence="2">Belongs to the bZIP family. NFIL3 subfamily.</text>
</comment>
<evidence type="ECO:0000256" key="4">
    <source>
        <dbReference type="ARBA" id="ARBA00023125"/>
    </source>
</evidence>
<dbReference type="PROSITE" id="PS50217">
    <property type="entry name" value="BZIP"/>
    <property type="match status" value="1"/>
</dbReference>
<dbReference type="CTD" id="20251816"/>
<dbReference type="RefSeq" id="XP_009055265.1">
    <property type="nucleotide sequence ID" value="XM_009057017.1"/>
</dbReference>
<dbReference type="Pfam" id="PF07716">
    <property type="entry name" value="bZIP_2"/>
    <property type="match status" value="1"/>
</dbReference>
<dbReference type="Proteomes" id="UP000030746">
    <property type="component" value="Unassembled WGS sequence"/>
</dbReference>
<keyword evidence="5" id="KW-0804">Transcription</keyword>
<organism evidence="9 10">
    <name type="scientific">Lottia gigantea</name>
    <name type="common">Giant owl limpet</name>
    <dbReference type="NCBI Taxonomy" id="225164"/>
    <lineage>
        <taxon>Eukaryota</taxon>
        <taxon>Metazoa</taxon>
        <taxon>Spiralia</taxon>
        <taxon>Lophotrochozoa</taxon>
        <taxon>Mollusca</taxon>
        <taxon>Gastropoda</taxon>
        <taxon>Patellogastropoda</taxon>
        <taxon>Lottioidea</taxon>
        <taxon>Lottiidae</taxon>
        <taxon>Lottia</taxon>
    </lineage>
</organism>
<dbReference type="PANTHER" id="PTHR11988">
    <property type="entry name" value="THYROTROPH EMBRYONIC FACTOR RELATED"/>
    <property type="match status" value="1"/>
</dbReference>
<evidence type="ECO:0000256" key="1">
    <source>
        <dbReference type="ARBA" id="ARBA00004123"/>
    </source>
</evidence>
<keyword evidence="3" id="KW-0805">Transcription regulation</keyword>
<comment type="subcellular location">
    <subcellularLocation>
        <location evidence="1">Nucleus</location>
    </subcellularLocation>
</comment>
<dbReference type="PANTHER" id="PTHR11988:SF27">
    <property type="entry name" value="GH27708P"/>
    <property type="match status" value="1"/>
</dbReference>
<feature type="region of interest" description="Disordered" evidence="7">
    <location>
        <begin position="34"/>
        <end position="99"/>
    </location>
</feature>
<feature type="non-terminal residue" evidence="9">
    <location>
        <position position="196"/>
    </location>
</feature>
<dbReference type="HOGENOM" id="CLU_051922_2_0_1"/>
<dbReference type="InterPro" id="IPR046347">
    <property type="entry name" value="bZIP_sf"/>
</dbReference>
<dbReference type="AlphaFoldDB" id="V4AKH4"/>
<name>V4AKH4_LOTGI</name>
<dbReference type="GO" id="GO:0000978">
    <property type="term" value="F:RNA polymerase II cis-regulatory region sequence-specific DNA binding"/>
    <property type="evidence" value="ECO:0007669"/>
    <property type="project" value="TreeGrafter"/>
</dbReference>
<dbReference type="InterPro" id="IPR004827">
    <property type="entry name" value="bZIP"/>
</dbReference>